<reference evidence="1 2" key="1">
    <citation type="journal article" date="2019" name="Nat. Ecol. Evol.">
        <title>Megaphylogeny resolves global patterns of mushroom evolution.</title>
        <authorList>
            <person name="Varga T."/>
            <person name="Krizsan K."/>
            <person name="Foldi C."/>
            <person name="Dima B."/>
            <person name="Sanchez-Garcia M."/>
            <person name="Sanchez-Ramirez S."/>
            <person name="Szollosi G.J."/>
            <person name="Szarkandi J.G."/>
            <person name="Papp V."/>
            <person name="Albert L."/>
            <person name="Andreopoulos W."/>
            <person name="Angelini C."/>
            <person name="Antonin V."/>
            <person name="Barry K.W."/>
            <person name="Bougher N.L."/>
            <person name="Buchanan P."/>
            <person name="Buyck B."/>
            <person name="Bense V."/>
            <person name="Catcheside P."/>
            <person name="Chovatia M."/>
            <person name="Cooper J."/>
            <person name="Damon W."/>
            <person name="Desjardin D."/>
            <person name="Finy P."/>
            <person name="Geml J."/>
            <person name="Haridas S."/>
            <person name="Hughes K."/>
            <person name="Justo A."/>
            <person name="Karasinski D."/>
            <person name="Kautmanova I."/>
            <person name="Kiss B."/>
            <person name="Kocsube S."/>
            <person name="Kotiranta H."/>
            <person name="LaButti K.M."/>
            <person name="Lechner B.E."/>
            <person name="Liimatainen K."/>
            <person name="Lipzen A."/>
            <person name="Lukacs Z."/>
            <person name="Mihaltcheva S."/>
            <person name="Morgado L.N."/>
            <person name="Niskanen T."/>
            <person name="Noordeloos M.E."/>
            <person name="Ohm R.A."/>
            <person name="Ortiz-Santana B."/>
            <person name="Ovrebo C."/>
            <person name="Racz N."/>
            <person name="Riley R."/>
            <person name="Savchenko A."/>
            <person name="Shiryaev A."/>
            <person name="Soop K."/>
            <person name="Spirin V."/>
            <person name="Szebenyi C."/>
            <person name="Tomsovsky M."/>
            <person name="Tulloss R.E."/>
            <person name="Uehling J."/>
            <person name="Grigoriev I.V."/>
            <person name="Vagvolgyi C."/>
            <person name="Papp T."/>
            <person name="Martin F.M."/>
            <person name="Miettinen O."/>
            <person name="Hibbett D.S."/>
            <person name="Nagy L.G."/>
        </authorList>
    </citation>
    <scope>NUCLEOTIDE SEQUENCE [LARGE SCALE GENOMIC DNA]</scope>
    <source>
        <strain evidence="1 2">CBS 121175</strain>
    </source>
</reference>
<gene>
    <name evidence="1" type="ORF">FA15DRAFT_272616</name>
</gene>
<name>A0A5C3L1D1_COPMA</name>
<organism evidence="1 2">
    <name type="scientific">Coprinopsis marcescibilis</name>
    <name type="common">Agaric fungus</name>
    <name type="synonym">Psathyrella marcescibilis</name>
    <dbReference type="NCBI Taxonomy" id="230819"/>
    <lineage>
        <taxon>Eukaryota</taxon>
        <taxon>Fungi</taxon>
        <taxon>Dikarya</taxon>
        <taxon>Basidiomycota</taxon>
        <taxon>Agaricomycotina</taxon>
        <taxon>Agaricomycetes</taxon>
        <taxon>Agaricomycetidae</taxon>
        <taxon>Agaricales</taxon>
        <taxon>Agaricineae</taxon>
        <taxon>Psathyrellaceae</taxon>
        <taxon>Coprinopsis</taxon>
    </lineage>
</organism>
<dbReference type="AlphaFoldDB" id="A0A5C3L1D1"/>
<protein>
    <submittedName>
        <fullName evidence="1">Uncharacterized protein</fullName>
    </submittedName>
</protein>
<accession>A0A5C3L1D1</accession>
<keyword evidence="2" id="KW-1185">Reference proteome</keyword>
<proteinExistence type="predicted"/>
<dbReference type="Proteomes" id="UP000307440">
    <property type="component" value="Unassembled WGS sequence"/>
</dbReference>
<evidence type="ECO:0000313" key="2">
    <source>
        <dbReference type="Proteomes" id="UP000307440"/>
    </source>
</evidence>
<dbReference type="EMBL" id="ML210173">
    <property type="protein sequence ID" value="TFK26607.1"/>
    <property type="molecule type" value="Genomic_DNA"/>
</dbReference>
<evidence type="ECO:0000313" key="1">
    <source>
        <dbReference type="EMBL" id="TFK26607.1"/>
    </source>
</evidence>
<sequence length="75" mass="8247">MHSILAAHVWLNARSIARGMTVSVLRDTSQKSEIALVDIRVRPGRGERSQTMVDSEMNLTTAGTVVPDEERITKG</sequence>